<dbReference type="RefSeq" id="WP_215580649.1">
    <property type="nucleotide sequence ID" value="NZ_CP073754.1"/>
</dbReference>
<protein>
    <submittedName>
        <fullName evidence="1">Uncharacterized protein</fullName>
    </submittedName>
</protein>
<evidence type="ECO:0000313" key="1">
    <source>
        <dbReference type="EMBL" id="QWF69952.1"/>
    </source>
</evidence>
<keyword evidence="2" id="KW-1185">Reference proteome</keyword>
<gene>
    <name evidence="1" type="ORF">KEF85_11375</name>
</gene>
<organism evidence="1 2">
    <name type="scientific">Methylomonas paludis</name>
    <dbReference type="NCBI Taxonomy" id="1173101"/>
    <lineage>
        <taxon>Bacteria</taxon>
        <taxon>Pseudomonadati</taxon>
        <taxon>Pseudomonadota</taxon>
        <taxon>Gammaproteobacteria</taxon>
        <taxon>Methylococcales</taxon>
        <taxon>Methylococcaceae</taxon>
        <taxon>Methylomonas</taxon>
    </lineage>
</organism>
<name>A0A975MLD4_9GAMM</name>
<dbReference type="KEGG" id="mpad:KEF85_11375"/>
<proteinExistence type="predicted"/>
<dbReference type="AlphaFoldDB" id="A0A975MLD4"/>
<reference evidence="1" key="1">
    <citation type="submission" date="2021-04" db="EMBL/GenBank/DDBJ databases">
        <title>Draft genome sequence data of methanotrophic Methylovulum sp. strain S1L and Methylomonas sp. strain S2AM isolated from boreal lake water columns.</title>
        <authorList>
            <person name="Rissanen A.J."/>
            <person name="Mangayil R."/>
            <person name="Svenning M.M."/>
            <person name="Khanongnuch R."/>
        </authorList>
    </citation>
    <scope>NUCLEOTIDE SEQUENCE</scope>
    <source>
        <strain evidence="1">S2AM</strain>
    </source>
</reference>
<sequence length="188" mass="20719">MIRSPSIQFFAYCWFLLSLNACSSFDPKQASAQDIAAATSIEPASADNGPTWQAPELVASRYRALFYGYDSVAYRLSAAQNQTAGQTEPYRILLDINYGAKQPRNYQVSPAPPINHTRQETVRCGVYNNFVSACLYRDRGYIELTAAELQAAASTGLNLQLQASDTQDLSMELPASYISGFLQAVNKH</sequence>
<evidence type="ECO:0000313" key="2">
    <source>
        <dbReference type="Proteomes" id="UP000676649"/>
    </source>
</evidence>
<dbReference type="Proteomes" id="UP000676649">
    <property type="component" value="Chromosome"/>
</dbReference>
<dbReference type="EMBL" id="CP073754">
    <property type="protein sequence ID" value="QWF69952.1"/>
    <property type="molecule type" value="Genomic_DNA"/>
</dbReference>
<accession>A0A975MLD4</accession>